<evidence type="ECO:0000313" key="1">
    <source>
        <dbReference type="EMBL" id="KAJ1929302.1"/>
    </source>
</evidence>
<protein>
    <submittedName>
        <fullName evidence="1">Uncharacterized protein</fullName>
    </submittedName>
</protein>
<gene>
    <name evidence="1" type="ORF">FBU59_007056</name>
</gene>
<reference evidence="1" key="1">
    <citation type="submission" date="2022-07" db="EMBL/GenBank/DDBJ databases">
        <title>Phylogenomic reconstructions and comparative analyses of Kickxellomycotina fungi.</title>
        <authorList>
            <person name="Reynolds N.K."/>
            <person name="Stajich J.E."/>
            <person name="Barry K."/>
            <person name="Grigoriev I.V."/>
            <person name="Crous P."/>
            <person name="Smith M.E."/>
        </authorList>
    </citation>
    <scope>NUCLEOTIDE SEQUENCE</scope>
    <source>
        <strain evidence="1">NRRL 5244</strain>
    </source>
</reference>
<sequence length="226" mass="23439">MRFASITFLACAVLMASPDIAMGASTGSKTNGLGSKGSAGKIKPAPAPAPATKPKKPVPPKKSSPVPPASKTKPAPPASKTKTASTASAITTSAAATATPTHKTHGQCPKNVLSCSTNAITNKADTCCYEQYGLHVLSQQWAVGLGPNDKFTIHGLWPNQCTGGVAPSTGCDSKRNVKKIQPIVQAAGSSLAKDMLTYWPSNKGSNDKFWVHEWNKHGTCATTLDP</sequence>
<comment type="caution">
    <text evidence="1">The sequence shown here is derived from an EMBL/GenBank/DDBJ whole genome shotgun (WGS) entry which is preliminary data.</text>
</comment>
<organism evidence="1 2">
    <name type="scientific">Linderina macrospora</name>
    <dbReference type="NCBI Taxonomy" id="4868"/>
    <lineage>
        <taxon>Eukaryota</taxon>
        <taxon>Fungi</taxon>
        <taxon>Fungi incertae sedis</taxon>
        <taxon>Zoopagomycota</taxon>
        <taxon>Kickxellomycotina</taxon>
        <taxon>Kickxellomycetes</taxon>
        <taxon>Kickxellales</taxon>
        <taxon>Kickxellaceae</taxon>
        <taxon>Linderina</taxon>
    </lineage>
</organism>
<accession>A0ACC1IY39</accession>
<proteinExistence type="predicted"/>
<keyword evidence="2" id="KW-1185">Reference proteome</keyword>
<dbReference type="EMBL" id="JANBPW010006531">
    <property type="protein sequence ID" value="KAJ1929302.1"/>
    <property type="molecule type" value="Genomic_DNA"/>
</dbReference>
<dbReference type="Proteomes" id="UP001150603">
    <property type="component" value="Unassembled WGS sequence"/>
</dbReference>
<evidence type="ECO:0000313" key="2">
    <source>
        <dbReference type="Proteomes" id="UP001150603"/>
    </source>
</evidence>
<name>A0ACC1IY39_9FUNG</name>
<feature type="non-terminal residue" evidence="1">
    <location>
        <position position="226"/>
    </location>
</feature>